<dbReference type="Proteomes" id="UP001597459">
    <property type="component" value="Unassembled WGS sequence"/>
</dbReference>
<proteinExistence type="predicted"/>
<dbReference type="EMBL" id="JBHULX010000002">
    <property type="protein sequence ID" value="MFD2589763.1"/>
    <property type="molecule type" value="Genomic_DNA"/>
</dbReference>
<dbReference type="RefSeq" id="WP_176029312.1">
    <property type="nucleotide sequence ID" value="NZ_JBHSJV010000001.1"/>
</dbReference>
<gene>
    <name evidence="1" type="ORF">ACFSTE_02905</name>
</gene>
<comment type="caution">
    <text evidence="1">The sequence shown here is derived from an EMBL/GenBank/DDBJ whole genome shotgun (WGS) entry which is preliminary data.</text>
</comment>
<organism evidence="1 2">
    <name type="scientific">Aquimarina hainanensis</name>
    <dbReference type="NCBI Taxonomy" id="1578017"/>
    <lineage>
        <taxon>Bacteria</taxon>
        <taxon>Pseudomonadati</taxon>
        <taxon>Bacteroidota</taxon>
        <taxon>Flavobacteriia</taxon>
        <taxon>Flavobacteriales</taxon>
        <taxon>Flavobacteriaceae</taxon>
        <taxon>Aquimarina</taxon>
    </lineage>
</organism>
<accession>A0ABW5N6C9</accession>
<evidence type="ECO:0000313" key="1">
    <source>
        <dbReference type="EMBL" id="MFD2589763.1"/>
    </source>
</evidence>
<sequence>MNHEIQRETAIWTKELHEELPLLSKKLHPLSEENGIETIELLTELLRFLKLVSLVRHPITPSYLVDMAWHEFILFTKKYTAFCEEKLGRYIHHTPDDDTKKNSNRFQQTIRYYILYFGEPSADIWGKEANKEWMLSNCGSCSTN</sequence>
<keyword evidence="2" id="KW-1185">Reference proteome</keyword>
<reference evidence="2" key="1">
    <citation type="journal article" date="2019" name="Int. J. Syst. Evol. Microbiol.">
        <title>The Global Catalogue of Microorganisms (GCM) 10K type strain sequencing project: providing services to taxonomists for standard genome sequencing and annotation.</title>
        <authorList>
            <consortium name="The Broad Institute Genomics Platform"/>
            <consortium name="The Broad Institute Genome Sequencing Center for Infectious Disease"/>
            <person name="Wu L."/>
            <person name="Ma J."/>
        </authorList>
    </citation>
    <scope>NUCLEOTIDE SEQUENCE [LARGE SCALE GENOMIC DNA]</scope>
    <source>
        <strain evidence="2">KCTC 42423</strain>
    </source>
</reference>
<name>A0ABW5N6C9_9FLAO</name>
<evidence type="ECO:0000313" key="2">
    <source>
        <dbReference type="Proteomes" id="UP001597459"/>
    </source>
</evidence>
<protein>
    <submittedName>
        <fullName evidence="1">Glycine-rich domain-containing protein</fullName>
    </submittedName>
</protein>